<feature type="compositionally biased region" description="Low complexity" evidence="1">
    <location>
        <begin position="26"/>
        <end position="51"/>
    </location>
</feature>
<feature type="compositionally biased region" description="Polar residues" evidence="1">
    <location>
        <begin position="131"/>
        <end position="140"/>
    </location>
</feature>
<accession>A0A1A9WT42</accession>
<dbReference type="Proteomes" id="UP000091820">
    <property type="component" value="Unassembled WGS sequence"/>
</dbReference>
<keyword evidence="3" id="KW-1185">Reference proteome</keyword>
<name>A0A1A9WT42_9MUSC</name>
<protein>
    <submittedName>
        <fullName evidence="2">Uncharacterized protein</fullName>
    </submittedName>
</protein>
<dbReference type="VEuPathDB" id="VectorBase:GBRI030988"/>
<reference evidence="2" key="2">
    <citation type="submission" date="2020-05" db="UniProtKB">
        <authorList>
            <consortium name="EnsemblMetazoa"/>
        </authorList>
    </citation>
    <scope>IDENTIFICATION</scope>
    <source>
        <strain evidence="2">IAEA</strain>
    </source>
</reference>
<feature type="compositionally biased region" description="Basic and acidic residues" evidence="1">
    <location>
        <begin position="569"/>
        <end position="580"/>
    </location>
</feature>
<feature type="region of interest" description="Disordered" evidence="1">
    <location>
        <begin position="569"/>
        <end position="597"/>
    </location>
</feature>
<feature type="compositionally biased region" description="Basic residues" evidence="1">
    <location>
        <begin position="65"/>
        <end position="75"/>
    </location>
</feature>
<evidence type="ECO:0000256" key="1">
    <source>
        <dbReference type="SAM" id="MobiDB-lite"/>
    </source>
</evidence>
<organism evidence="2 3">
    <name type="scientific">Glossina brevipalpis</name>
    <dbReference type="NCBI Taxonomy" id="37001"/>
    <lineage>
        <taxon>Eukaryota</taxon>
        <taxon>Metazoa</taxon>
        <taxon>Ecdysozoa</taxon>
        <taxon>Arthropoda</taxon>
        <taxon>Hexapoda</taxon>
        <taxon>Insecta</taxon>
        <taxon>Pterygota</taxon>
        <taxon>Neoptera</taxon>
        <taxon>Endopterygota</taxon>
        <taxon>Diptera</taxon>
        <taxon>Brachycera</taxon>
        <taxon>Muscomorpha</taxon>
        <taxon>Hippoboscoidea</taxon>
        <taxon>Glossinidae</taxon>
        <taxon>Glossina</taxon>
    </lineage>
</organism>
<evidence type="ECO:0000313" key="2">
    <source>
        <dbReference type="EnsemblMetazoa" id="GBRI030988-PA"/>
    </source>
</evidence>
<feature type="region of interest" description="Disordered" evidence="1">
    <location>
        <begin position="26"/>
        <end position="78"/>
    </location>
</feature>
<reference evidence="3" key="1">
    <citation type="submission" date="2014-03" db="EMBL/GenBank/DDBJ databases">
        <authorList>
            <person name="Aksoy S."/>
            <person name="Warren W."/>
            <person name="Wilson R.K."/>
        </authorList>
    </citation>
    <scope>NUCLEOTIDE SEQUENCE [LARGE SCALE GENOMIC DNA]</scope>
    <source>
        <strain evidence="3">IAEA</strain>
    </source>
</reference>
<dbReference type="AlphaFoldDB" id="A0A1A9WT42"/>
<dbReference type="EnsemblMetazoa" id="GBRI030988-RA">
    <property type="protein sequence ID" value="GBRI030988-PA"/>
    <property type="gene ID" value="GBRI030988"/>
</dbReference>
<evidence type="ECO:0000313" key="3">
    <source>
        <dbReference type="Proteomes" id="UP000091820"/>
    </source>
</evidence>
<sequence length="597" mass="65431">MASIYSQTQYFGCNSKNKNSSNILLTTNTTSTTNNNNNNNKNNNNNNNNNINHHKNQSRNQTNSKSKKHALKHRQLSSINPIIFPPGATLVEEEDFNELTAVPTSTIVIATNAKGDTKITTRHLPPLKLNGKTTTPQGPSSTIAATVKNVLQRQQTSSTSPKTPKVTANSHNLNISAQLSEDSQTNEFTPLVSESQTISTKTPNGDIKTFDIDPVNTITDITSFQLKSATNVTTSITNTAAVTTTTYSHNSKTTRSWPVIYRNPHHYDYEALYAHGNANKGAPPANSVSFRQNCYSNQFKQSIVYSSSNEDLATINECIASGGGGTSGFSNHSNQQTTCYYFAPNRHNSIYEHPAAVLGSSLHFDNQSANAANTAATAAAIESIRHSNSILLRNSSCSSKIMQQLGTGGSSGSGVIDSSNSITSAMDGTNHAVTSTCCSNCCIGPPPVLFLFITLLMTTSATAMLCAAIMTDHWEHVIWDRHSLDKYTNRSNLNLDWIMNDKIAMLKPDRKGDHRFRRDTLFLVPMHGGIWTLCIDLPLHELQELRRHPKFPPSAPTCLNYLAGSSENARGEEQRNDWQHSESQTPLQPHLRTYGTI</sequence>
<proteinExistence type="predicted"/>
<feature type="region of interest" description="Disordered" evidence="1">
    <location>
        <begin position="121"/>
        <end position="140"/>
    </location>
</feature>